<evidence type="ECO:0000313" key="6">
    <source>
        <dbReference type="Ensembl" id="ENSACIP00000004951.1"/>
    </source>
</evidence>
<dbReference type="GeneTree" id="ENSGT00390000018632"/>
<evidence type="ECO:0000256" key="2">
    <source>
        <dbReference type="ARBA" id="ARBA00023163"/>
    </source>
</evidence>
<dbReference type="AlphaFoldDB" id="A0A3Q0R3Y6"/>
<sequence length="599" mass="68029">TEIPLSIPAVGKGRKRKRFDSDAAEDEDFVPDHEEQEDADEMEDDEEEAADDSDLDSDFVKHRRNPPIYYVSNNNVSVCVWRKENKWINAVYECWSSHILKVCFIFIFSVNVTGRFESMPPHPERWDMMLYAGGPVWALEWCPTPDGALATQYMALSCHQQMDDFHYVDKTYTGTGLVQLWDVGKLEYKSKPVMVYGLAQDKGFIWHLKWCPAGGWELPSCARKAPFLPRLGLLAVATSTGVVTIYSMPHPDALRSSITLICSRNPLELVTLKLGAFRAPRNEMSGLVLSMDWAPEKPHNIMAIGFYDGVVGLWDLTTNSALLRVREPDRSLSLLPYRCIPAHSNGVRALAFCPASRHLLVTAGDDRFVKRWDLRRLYDPITVQKRSVANEIHWPLNAPGVMMAQDNAIVSLSHTEWINCVATADSLGEVIFSLLPQISCAAPYVKRTIERRFVSSPFLLFICFFPMSWHYKWSPSGIRTLFSAVLPVHNANICSFRHDLSSDKKCFQLSFSFPQVRFNPNMSCHDWVASGGQTGLVRFNCIRTLTNTHLKKMIGESQAQFNALYSPQGQNEQLSTSTLHSSWETLQACRRTHWFCSWV</sequence>
<reference evidence="6" key="2">
    <citation type="submission" date="2025-09" db="UniProtKB">
        <authorList>
            <consortium name="Ensembl"/>
        </authorList>
    </citation>
    <scope>IDENTIFICATION</scope>
</reference>
<feature type="compositionally biased region" description="Acidic residues" evidence="5">
    <location>
        <begin position="22"/>
        <end position="57"/>
    </location>
</feature>
<dbReference type="InterPro" id="IPR036322">
    <property type="entry name" value="WD40_repeat_dom_sf"/>
</dbReference>
<dbReference type="PANTHER" id="PTHR15052:SF2">
    <property type="entry name" value="GENERAL TRANSCRIPTION FACTOR 3C POLYPEPTIDE 2"/>
    <property type="match status" value="1"/>
</dbReference>
<comment type="subcellular location">
    <subcellularLocation>
        <location evidence="1">Nucleus</location>
    </subcellularLocation>
</comment>
<keyword evidence="2" id="KW-0804">Transcription</keyword>
<proteinExistence type="predicted"/>
<dbReference type="GO" id="GO:0005634">
    <property type="term" value="C:nucleus"/>
    <property type="evidence" value="ECO:0007669"/>
    <property type="project" value="UniProtKB-SubCell"/>
</dbReference>
<dbReference type="InterPro" id="IPR001680">
    <property type="entry name" value="WD40_rpt"/>
</dbReference>
<protein>
    <submittedName>
        <fullName evidence="6">General transcription factor IIIC, polypeptide 2, beta</fullName>
    </submittedName>
</protein>
<accession>A0A3Q0R3Y6</accession>
<dbReference type="GO" id="GO:0000127">
    <property type="term" value="C:transcription factor TFIIIC complex"/>
    <property type="evidence" value="ECO:0007669"/>
    <property type="project" value="TreeGrafter"/>
</dbReference>
<name>A0A3Q0R3Y6_AMPCI</name>
<keyword evidence="4" id="KW-0853">WD repeat</keyword>
<reference evidence="6" key="1">
    <citation type="submission" date="2025-08" db="UniProtKB">
        <authorList>
            <consortium name="Ensembl"/>
        </authorList>
    </citation>
    <scope>IDENTIFICATION</scope>
</reference>
<dbReference type="SUPFAM" id="SSF50978">
    <property type="entry name" value="WD40 repeat-like"/>
    <property type="match status" value="1"/>
</dbReference>
<dbReference type="GO" id="GO:0006383">
    <property type="term" value="P:transcription by RNA polymerase III"/>
    <property type="evidence" value="ECO:0007669"/>
    <property type="project" value="TreeGrafter"/>
</dbReference>
<dbReference type="PROSITE" id="PS50082">
    <property type="entry name" value="WD_REPEATS_2"/>
    <property type="match status" value="1"/>
</dbReference>
<evidence type="ECO:0000256" key="5">
    <source>
        <dbReference type="SAM" id="MobiDB-lite"/>
    </source>
</evidence>
<feature type="region of interest" description="Disordered" evidence="5">
    <location>
        <begin position="1"/>
        <end position="59"/>
    </location>
</feature>
<keyword evidence="7" id="KW-1185">Reference proteome</keyword>
<keyword evidence="3" id="KW-0539">Nucleus</keyword>
<evidence type="ECO:0000256" key="3">
    <source>
        <dbReference type="ARBA" id="ARBA00023242"/>
    </source>
</evidence>
<dbReference type="SMART" id="SM00320">
    <property type="entry name" value="WD40"/>
    <property type="match status" value="3"/>
</dbReference>
<dbReference type="PROSITE" id="PS50294">
    <property type="entry name" value="WD_REPEATS_REGION"/>
    <property type="match status" value="1"/>
</dbReference>
<dbReference type="InterPro" id="IPR052416">
    <property type="entry name" value="GTF3C_component"/>
</dbReference>
<dbReference type="STRING" id="61819.ENSACIP00000004951"/>
<evidence type="ECO:0000313" key="7">
    <source>
        <dbReference type="Proteomes" id="UP000261340"/>
    </source>
</evidence>
<feature type="repeat" description="WD" evidence="4">
    <location>
        <begin position="340"/>
        <end position="375"/>
    </location>
</feature>
<dbReference type="PANTHER" id="PTHR15052">
    <property type="entry name" value="RNA POLYMERASE III TRANSCRIPTION INITIATION FACTOR COMPLEX SUBUNIT"/>
    <property type="match status" value="1"/>
</dbReference>
<dbReference type="InterPro" id="IPR015943">
    <property type="entry name" value="WD40/YVTN_repeat-like_dom_sf"/>
</dbReference>
<dbReference type="OMA" id="SINKCIW"/>
<organism evidence="6 7">
    <name type="scientific">Amphilophus citrinellus</name>
    <name type="common">Midas cichlid</name>
    <name type="synonym">Cichlasoma citrinellum</name>
    <dbReference type="NCBI Taxonomy" id="61819"/>
    <lineage>
        <taxon>Eukaryota</taxon>
        <taxon>Metazoa</taxon>
        <taxon>Chordata</taxon>
        <taxon>Craniata</taxon>
        <taxon>Vertebrata</taxon>
        <taxon>Euteleostomi</taxon>
        <taxon>Actinopterygii</taxon>
        <taxon>Neopterygii</taxon>
        <taxon>Teleostei</taxon>
        <taxon>Neoteleostei</taxon>
        <taxon>Acanthomorphata</taxon>
        <taxon>Ovalentaria</taxon>
        <taxon>Cichlomorphae</taxon>
        <taxon>Cichliformes</taxon>
        <taxon>Cichlidae</taxon>
        <taxon>New World cichlids</taxon>
        <taxon>Cichlasomatinae</taxon>
        <taxon>Heroini</taxon>
        <taxon>Amphilophus</taxon>
    </lineage>
</organism>
<dbReference type="Gene3D" id="2.130.10.10">
    <property type="entry name" value="YVTN repeat-like/Quinoprotein amine dehydrogenase"/>
    <property type="match status" value="1"/>
</dbReference>
<dbReference type="Proteomes" id="UP000261340">
    <property type="component" value="Unplaced"/>
</dbReference>
<evidence type="ECO:0000256" key="1">
    <source>
        <dbReference type="ARBA" id="ARBA00004123"/>
    </source>
</evidence>
<dbReference type="Ensembl" id="ENSACIT00000005110.1">
    <property type="protein sequence ID" value="ENSACIP00000004951.1"/>
    <property type="gene ID" value="ENSACIG00000003842.1"/>
</dbReference>
<evidence type="ECO:0000256" key="4">
    <source>
        <dbReference type="PROSITE-ProRule" id="PRU00221"/>
    </source>
</evidence>
<dbReference type="Pfam" id="PF00400">
    <property type="entry name" value="WD40"/>
    <property type="match status" value="1"/>
</dbReference>